<dbReference type="EMBL" id="FUXZ01000011">
    <property type="protein sequence ID" value="SKA69638.1"/>
    <property type="molecule type" value="Genomic_DNA"/>
</dbReference>
<evidence type="ECO:0000259" key="3">
    <source>
        <dbReference type="SMART" id="SM00331"/>
    </source>
</evidence>
<keyword evidence="2" id="KW-0472">Membrane</keyword>
<feature type="domain" description="PPM-type phosphatase" evidence="3">
    <location>
        <begin position="286"/>
        <end position="504"/>
    </location>
</feature>
<dbReference type="CDD" id="cd16936">
    <property type="entry name" value="HATPase_RsbW-like"/>
    <property type="match status" value="1"/>
</dbReference>
<keyword evidence="4" id="KW-0418">Kinase</keyword>
<dbReference type="PANTHER" id="PTHR43156">
    <property type="entry name" value="STAGE II SPORULATION PROTEIN E-RELATED"/>
    <property type="match status" value="1"/>
</dbReference>
<dbReference type="STRING" id="39495.SAMN02745111_01905"/>
<dbReference type="InterPro" id="IPR036890">
    <property type="entry name" value="HATPase_C_sf"/>
</dbReference>
<evidence type="ECO:0000256" key="2">
    <source>
        <dbReference type="SAM" id="Phobius"/>
    </source>
</evidence>
<dbReference type="GO" id="GO:0016791">
    <property type="term" value="F:phosphatase activity"/>
    <property type="evidence" value="ECO:0007669"/>
    <property type="project" value="TreeGrafter"/>
</dbReference>
<dbReference type="Proteomes" id="UP000190814">
    <property type="component" value="Unassembled WGS sequence"/>
</dbReference>
<dbReference type="AlphaFoldDB" id="A0A1T4VXU8"/>
<keyword evidence="2" id="KW-0812">Transmembrane</keyword>
<feature type="transmembrane region" description="Helical" evidence="2">
    <location>
        <begin position="177"/>
        <end position="197"/>
    </location>
</feature>
<dbReference type="Pfam" id="PF13581">
    <property type="entry name" value="HATPase_c_2"/>
    <property type="match status" value="1"/>
</dbReference>
<evidence type="ECO:0000256" key="1">
    <source>
        <dbReference type="ARBA" id="ARBA00022801"/>
    </source>
</evidence>
<gene>
    <name evidence="4" type="ORF">SAMN02745111_01905</name>
</gene>
<dbReference type="SUPFAM" id="SSF81606">
    <property type="entry name" value="PP2C-like"/>
    <property type="match status" value="1"/>
</dbReference>
<accession>A0A1T4VXU8</accession>
<dbReference type="InterPro" id="IPR003594">
    <property type="entry name" value="HATPase_dom"/>
</dbReference>
<evidence type="ECO:0000313" key="5">
    <source>
        <dbReference type="Proteomes" id="UP000190814"/>
    </source>
</evidence>
<sequence>MKQINDKRIIIVILMQLVIILSFIFLGSTDRDRLNTSRIFSIAFDIAGMLVGEVILICSIIDDAKHTHEDLVFFTSILVVTFVLLFLDEAAWLVDGVENYRTCGIVINTCYYALGQFLALIFWNYVISVVGGQRPRLLIISKILNVAFAIEVLSIILNAKFGYYFSVNEYGFYHRESFNFIAYMYAHIVLFISFLVIIRNKSLLDFHQLVAMMVYVILPFVVSIIMIFLYEFSVLYASVMLATLVMYCMLNVSRSKATARAEYDLHLAAKIQSDALPKEFPAFPNRNEFDLFACMIPARDIGGDFYDFFMIDDDRLALVIADVSGKGMPAALFMMAAKNLIKSVCRIRRDTPAQILETVNRQLCDGNAESFFITVWFGILTISSGELQYANAGHEHPAICRKGASYNLKKEKHSLPLAVDKDTMFYNESIRLNKGDKIYLYTDGVTDSRNENGVLFGEKRLLEALNRETNIAVNKVVENVLVQINGFINNAIQHDDITMLILQYNGSFSINKFEADNVTSLKIEATRENWELVMNLIKDRLTFYDCPKGIANQIYIAAEEIYVNIASYAYPDRDGMAVIITDYDEETKEFSIRFVDSGIKYNPLKKEDPNTDLTAKQRRIGGLGIFMVKKIMDSVSYEHKGGNNIFVMKKNIKE</sequence>
<keyword evidence="2" id="KW-1133">Transmembrane helix</keyword>
<dbReference type="SMART" id="SM00331">
    <property type="entry name" value="PP2C_SIG"/>
    <property type="match status" value="1"/>
</dbReference>
<dbReference type="Gene3D" id="3.30.565.10">
    <property type="entry name" value="Histidine kinase-like ATPase, C-terminal domain"/>
    <property type="match status" value="1"/>
</dbReference>
<dbReference type="Gene3D" id="3.60.40.10">
    <property type="entry name" value="PPM-type phosphatase domain"/>
    <property type="match status" value="1"/>
</dbReference>
<feature type="transmembrane region" description="Helical" evidence="2">
    <location>
        <begin position="9"/>
        <end position="27"/>
    </location>
</feature>
<dbReference type="PANTHER" id="PTHR43156:SF2">
    <property type="entry name" value="STAGE II SPORULATION PROTEIN E"/>
    <property type="match status" value="1"/>
</dbReference>
<feature type="transmembrane region" description="Helical" evidence="2">
    <location>
        <begin position="39"/>
        <end position="59"/>
    </location>
</feature>
<keyword evidence="1" id="KW-0378">Hydrolase</keyword>
<proteinExistence type="predicted"/>
<reference evidence="4 5" key="1">
    <citation type="submission" date="2017-02" db="EMBL/GenBank/DDBJ databases">
        <authorList>
            <person name="Peterson S.W."/>
        </authorList>
    </citation>
    <scope>NUCLEOTIDE SEQUENCE [LARGE SCALE GENOMIC DNA]</scope>
    <source>
        <strain evidence="4 5">ATCC 35992</strain>
    </source>
</reference>
<evidence type="ECO:0000313" key="4">
    <source>
        <dbReference type="EMBL" id="SKA69638.1"/>
    </source>
</evidence>
<feature type="transmembrane region" description="Helical" evidence="2">
    <location>
        <begin position="105"/>
        <end position="125"/>
    </location>
</feature>
<dbReference type="GO" id="GO:0016301">
    <property type="term" value="F:kinase activity"/>
    <property type="evidence" value="ECO:0007669"/>
    <property type="project" value="UniProtKB-KW"/>
</dbReference>
<keyword evidence="5" id="KW-1185">Reference proteome</keyword>
<keyword evidence="4" id="KW-0808">Transferase</keyword>
<dbReference type="Pfam" id="PF07228">
    <property type="entry name" value="SpoIIE"/>
    <property type="match status" value="1"/>
</dbReference>
<protein>
    <submittedName>
        <fullName evidence="4">Histidine kinase-like ATPase domain-containing protein</fullName>
    </submittedName>
</protein>
<dbReference type="InterPro" id="IPR052016">
    <property type="entry name" value="Bact_Sigma-Reg"/>
</dbReference>
<dbReference type="InterPro" id="IPR001932">
    <property type="entry name" value="PPM-type_phosphatase-like_dom"/>
</dbReference>
<name>A0A1T4VXU8_9FIRM</name>
<organism evidence="4 5">
    <name type="scientific">Eubacterium uniforme</name>
    <dbReference type="NCBI Taxonomy" id="39495"/>
    <lineage>
        <taxon>Bacteria</taxon>
        <taxon>Bacillati</taxon>
        <taxon>Bacillota</taxon>
        <taxon>Clostridia</taxon>
        <taxon>Eubacteriales</taxon>
        <taxon>Eubacteriaceae</taxon>
        <taxon>Eubacterium</taxon>
    </lineage>
</organism>
<feature type="transmembrane region" description="Helical" evidence="2">
    <location>
        <begin position="71"/>
        <end position="93"/>
    </location>
</feature>
<dbReference type="InterPro" id="IPR036457">
    <property type="entry name" value="PPM-type-like_dom_sf"/>
</dbReference>
<feature type="transmembrane region" description="Helical" evidence="2">
    <location>
        <begin position="234"/>
        <end position="252"/>
    </location>
</feature>
<feature type="transmembrane region" description="Helical" evidence="2">
    <location>
        <begin position="137"/>
        <end position="157"/>
    </location>
</feature>
<feature type="transmembrane region" description="Helical" evidence="2">
    <location>
        <begin position="209"/>
        <end position="228"/>
    </location>
</feature>